<evidence type="ECO:0000256" key="1">
    <source>
        <dbReference type="SAM" id="Coils"/>
    </source>
</evidence>
<accession>A0A1G1YEQ3</accession>
<proteinExistence type="predicted"/>
<dbReference type="EMBL" id="MHIK01000047">
    <property type="protein sequence ID" value="OGY50813.1"/>
    <property type="molecule type" value="Genomic_DNA"/>
</dbReference>
<reference evidence="2 3" key="1">
    <citation type="journal article" date="2016" name="Nat. Commun.">
        <title>Thousands of microbial genomes shed light on interconnected biogeochemical processes in an aquifer system.</title>
        <authorList>
            <person name="Anantharaman K."/>
            <person name="Brown C.T."/>
            <person name="Hug L.A."/>
            <person name="Sharon I."/>
            <person name="Castelle C.J."/>
            <person name="Probst A.J."/>
            <person name="Thomas B.C."/>
            <person name="Singh A."/>
            <person name="Wilkins M.J."/>
            <person name="Karaoz U."/>
            <person name="Brodie E.L."/>
            <person name="Williams K.H."/>
            <person name="Hubbard S.S."/>
            <person name="Banfield J.F."/>
        </authorList>
    </citation>
    <scope>NUCLEOTIDE SEQUENCE [LARGE SCALE GENOMIC DNA]</scope>
</reference>
<organism evidence="2 3">
    <name type="scientific">Candidatus Buchananbacteria bacterium RIFCSPHIGHO2_02_FULL_45_11b</name>
    <dbReference type="NCBI Taxonomy" id="1797541"/>
    <lineage>
        <taxon>Bacteria</taxon>
        <taxon>Candidatus Buchananiibacteriota</taxon>
    </lineage>
</organism>
<dbReference type="Gene3D" id="1.10.287.1490">
    <property type="match status" value="1"/>
</dbReference>
<protein>
    <submittedName>
        <fullName evidence="2">Uncharacterized protein</fullName>
    </submittedName>
</protein>
<evidence type="ECO:0000313" key="3">
    <source>
        <dbReference type="Proteomes" id="UP000178501"/>
    </source>
</evidence>
<keyword evidence="1" id="KW-0175">Coiled coil</keyword>
<evidence type="ECO:0000313" key="2">
    <source>
        <dbReference type="EMBL" id="OGY50813.1"/>
    </source>
</evidence>
<name>A0A1G1YEQ3_9BACT</name>
<comment type="caution">
    <text evidence="2">The sequence shown here is derived from an EMBL/GenBank/DDBJ whole genome shotgun (WGS) entry which is preliminary data.</text>
</comment>
<dbReference type="Proteomes" id="UP000178501">
    <property type="component" value="Unassembled WGS sequence"/>
</dbReference>
<feature type="coiled-coil region" evidence="1">
    <location>
        <begin position="217"/>
        <end position="321"/>
    </location>
</feature>
<dbReference type="AlphaFoldDB" id="A0A1G1YEQ3"/>
<gene>
    <name evidence="2" type="ORF">A3J65_01940</name>
</gene>
<sequence length="379" mass="42456">MRFCEVKTTEKEFFNNMKEMAMGPSKFLETRNEADNLWLEAKPDCGFKVLGGSLDFAPPAAAASKDGEWLEQICFPWAIAKDGVIAIVVKRQKEYFPFFLGVKYQAGQAKAVLGKLWLPPVSRFGAIDIFDDGFCALRVESQAGDILSTQPGTAVIHYIADGNLLCRYLMGLVDEADLFSAEKTSPEAPYRRLIITLPAGRLDAEYIKSQEPPAEGRKALKAQLAERDKQVAEFQAEAERQESDAAKREALIAALQTELEARQESAARDGREIKGTQAELESLRQALAEREKQIAELTAALEAARQDLKKERDRTRKVLNEKADSHKEDMDYAIELGKAVESWKKLAAELKEAIGRSWFFKNRPDVQGILDSFPKETEF</sequence>